<dbReference type="SUPFAM" id="SSF55008">
    <property type="entry name" value="HMA, heavy metal-associated domain"/>
    <property type="match status" value="1"/>
</dbReference>
<dbReference type="GO" id="GO:0005886">
    <property type="term" value="C:plasma membrane"/>
    <property type="evidence" value="ECO:0007669"/>
    <property type="project" value="UniProtKB-SubCell"/>
</dbReference>
<feature type="transmembrane region" description="Helical" evidence="15">
    <location>
        <begin position="722"/>
        <end position="742"/>
    </location>
</feature>
<keyword evidence="3" id="KW-0813">Transport</keyword>
<evidence type="ECO:0000313" key="18">
    <source>
        <dbReference type="EMBL" id="QTD44229.1"/>
    </source>
</evidence>
<dbReference type="Gene3D" id="3.40.1110.10">
    <property type="entry name" value="Calcium-transporting ATPase, cytoplasmic domain N"/>
    <property type="match status" value="1"/>
</dbReference>
<dbReference type="GO" id="GO:0055070">
    <property type="term" value="P:copper ion homeostasis"/>
    <property type="evidence" value="ECO:0007669"/>
    <property type="project" value="TreeGrafter"/>
</dbReference>
<dbReference type="CDD" id="cd02079">
    <property type="entry name" value="P-type_ATPase_HM"/>
    <property type="match status" value="1"/>
</dbReference>
<keyword evidence="19" id="KW-1185">Reference proteome</keyword>
<dbReference type="InterPro" id="IPR008250">
    <property type="entry name" value="ATPase_P-typ_transduc_dom_A_sf"/>
</dbReference>
<evidence type="ECO:0000256" key="9">
    <source>
        <dbReference type="ARBA" id="ARBA00022840"/>
    </source>
</evidence>
<dbReference type="PRINTS" id="PR00119">
    <property type="entry name" value="CATATPASE"/>
</dbReference>
<reference evidence="18" key="1">
    <citation type="submission" date="2021-03" db="EMBL/GenBank/DDBJ databases">
        <title>Ottowia sp. 27C isolated from the cloaca of a Giant Asian pond turtle (Heosemys grandis).</title>
        <authorList>
            <person name="Spergser J."/>
            <person name="Busse H.-J."/>
        </authorList>
    </citation>
    <scope>NUCLEOTIDE SEQUENCE</scope>
    <source>
        <strain evidence="18">27C</strain>
    </source>
</reference>
<name>A0A975CET8_9BURK</name>
<feature type="transmembrane region" description="Helical" evidence="15">
    <location>
        <begin position="424"/>
        <end position="456"/>
    </location>
</feature>
<keyword evidence="12 15" id="KW-1133">Transmembrane helix</keyword>
<feature type="transmembrane region" description="Helical" evidence="15">
    <location>
        <begin position="143"/>
        <end position="162"/>
    </location>
</feature>
<proteinExistence type="inferred from homology"/>
<dbReference type="InterPro" id="IPR001757">
    <property type="entry name" value="P_typ_ATPase"/>
</dbReference>
<keyword evidence="7 15" id="KW-0479">Metal-binding</keyword>
<evidence type="ECO:0000256" key="1">
    <source>
        <dbReference type="ARBA" id="ARBA00004651"/>
    </source>
</evidence>
<dbReference type="InterPro" id="IPR027256">
    <property type="entry name" value="P-typ_ATPase_IB"/>
</dbReference>
<keyword evidence="9 15" id="KW-0067">ATP-binding</keyword>
<evidence type="ECO:0000256" key="12">
    <source>
        <dbReference type="ARBA" id="ARBA00022989"/>
    </source>
</evidence>
<dbReference type="RefSeq" id="WP_208007796.1">
    <property type="nucleotide sequence ID" value="NZ_CP071796.1"/>
</dbReference>
<dbReference type="Gene3D" id="3.40.50.1000">
    <property type="entry name" value="HAD superfamily/HAD-like"/>
    <property type="match status" value="1"/>
</dbReference>
<dbReference type="AlphaFoldDB" id="A0A975CET8"/>
<keyword evidence="8 15" id="KW-0547">Nucleotide-binding</keyword>
<evidence type="ECO:0000256" key="11">
    <source>
        <dbReference type="ARBA" id="ARBA00022967"/>
    </source>
</evidence>
<dbReference type="CDD" id="cd00371">
    <property type="entry name" value="HMA"/>
    <property type="match status" value="1"/>
</dbReference>
<feature type="transmembrane region" description="Helical" evidence="15">
    <location>
        <begin position="212"/>
        <end position="234"/>
    </location>
</feature>
<evidence type="ECO:0000256" key="14">
    <source>
        <dbReference type="ARBA" id="ARBA00023136"/>
    </source>
</evidence>
<comment type="similarity">
    <text evidence="2 15">Belongs to the cation transport ATPase (P-type) (TC 3.A.3) family. Type IB subfamily.</text>
</comment>
<dbReference type="GO" id="GO:0005524">
    <property type="term" value="F:ATP binding"/>
    <property type="evidence" value="ECO:0007669"/>
    <property type="project" value="UniProtKB-UniRule"/>
</dbReference>
<evidence type="ECO:0000256" key="8">
    <source>
        <dbReference type="ARBA" id="ARBA00022741"/>
    </source>
</evidence>
<evidence type="ECO:0000313" key="19">
    <source>
        <dbReference type="Proteomes" id="UP000663903"/>
    </source>
</evidence>
<dbReference type="PROSITE" id="PS50846">
    <property type="entry name" value="HMA_2"/>
    <property type="match status" value="1"/>
</dbReference>
<keyword evidence="14 15" id="KW-0472">Membrane</keyword>
<dbReference type="NCBIfam" id="TIGR01525">
    <property type="entry name" value="ATPase-IB_hvy"/>
    <property type="match status" value="1"/>
</dbReference>
<dbReference type="InterPro" id="IPR059000">
    <property type="entry name" value="ATPase_P-type_domA"/>
</dbReference>
<feature type="transmembrane region" description="Helical" evidence="15">
    <location>
        <begin position="182"/>
        <end position="200"/>
    </location>
</feature>
<sequence>MQGASVISPATATIEAPPSACDEADRGDAAWQLLDERDEWLEFSRPLDGADAAGPGTRWESIIVFEGMHCAACAVTIEQALRTSPGVREAEVSAASHRGRVVWEEGATLPSRWMQAVHHTGYRPLPAHDAQASARRQSETRKMTWRLGVAGLCMMQVMMYATPEYFTAPGEMEPDVVHLLRWAQWVLSIPVVLFSCQPFFRNALLDLKLRRVSMDLPVALGMAITFVVSTLGTFEPNGVFGHQVYFDSLTMFVFFLLTGRWMELRMRDRTAGALEALMHRLPESVQRQSADGGWDRVSARRVRVGDVLRVLPGEAFPADGLILKGHTSADEALLTGESTPLSRGEGQRVIAGSHNVSAPVEVRVEQMGADTRYAQIVALMEQASTGKPRIAQLADRLAKPFLVFVLLAAGAACAWWWPTDPGRALMIAVAILVVTCPCALSLATPAAMLASAGALARDGVLVRRLQALEELAEVDTVVFDKTGTLTRDAFVLAQVRLRHGVSREHALSLAAALAAGSLHPVSRALVQAAEDEGVAHVVAAKLTALREEPGQGVSAVLDGGEIRLGSAGFCGVADAAADGPISHLSDAAGWMASFEFREDVRDDARTTTDALRREGMRVRLLSGDRPEAAARVGQLAGIDETRGGCTPDDKLTAMRQAQQAGGRVAMVGDGLNDGPVLAGANVSFAFGRAVPLARAQSDFVVLSDRLIKVVATRQKASRTMRIVRQNLAWAAAYNAIGVPLAMMGWVSAWLAGLGMAASSLLIVLNALRLSSNAGSAPKES</sequence>
<accession>A0A975CET8</accession>
<dbReference type="EMBL" id="CP071796">
    <property type="protein sequence ID" value="QTD44229.1"/>
    <property type="molecule type" value="Genomic_DNA"/>
</dbReference>
<dbReference type="Gene3D" id="2.70.150.10">
    <property type="entry name" value="Calcium-transporting ATPase, cytoplasmic transduction domain A"/>
    <property type="match status" value="1"/>
</dbReference>
<dbReference type="Pfam" id="PF00403">
    <property type="entry name" value="HMA"/>
    <property type="match status" value="1"/>
</dbReference>
<dbReference type="InterPro" id="IPR023214">
    <property type="entry name" value="HAD_sf"/>
</dbReference>
<dbReference type="InterPro" id="IPR036163">
    <property type="entry name" value="HMA_dom_sf"/>
</dbReference>
<dbReference type="Gene3D" id="3.30.70.100">
    <property type="match status" value="1"/>
</dbReference>
<evidence type="ECO:0000256" key="5">
    <source>
        <dbReference type="ARBA" id="ARBA00022553"/>
    </source>
</evidence>
<dbReference type="InterPro" id="IPR023298">
    <property type="entry name" value="ATPase_P-typ_TM_dom_sf"/>
</dbReference>
<dbReference type="SUPFAM" id="SSF81665">
    <property type="entry name" value="Calcium ATPase, transmembrane domain M"/>
    <property type="match status" value="1"/>
</dbReference>
<dbReference type="InterPro" id="IPR023299">
    <property type="entry name" value="ATPase_P-typ_cyto_dom_N"/>
</dbReference>
<keyword evidence="5" id="KW-0597">Phosphoprotein</keyword>
<keyword evidence="11" id="KW-1278">Translocase</keyword>
<dbReference type="NCBIfam" id="TIGR01494">
    <property type="entry name" value="ATPase_P-type"/>
    <property type="match status" value="2"/>
</dbReference>
<dbReference type="GO" id="GO:0043682">
    <property type="term" value="F:P-type divalent copper transporter activity"/>
    <property type="evidence" value="ECO:0007669"/>
    <property type="project" value="TreeGrafter"/>
</dbReference>
<dbReference type="PANTHER" id="PTHR43520">
    <property type="entry name" value="ATP7, ISOFORM B"/>
    <property type="match status" value="1"/>
</dbReference>
<evidence type="ECO:0000256" key="7">
    <source>
        <dbReference type="ARBA" id="ARBA00022723"/>
    </source>
</evidence>
<evidence type="ECO:0000256" key="3">
    <source>
        <dbReference type="ARBA" id="ARBA00022448"/>
    </source>
</evidence>
<dbReference type="PANTHER" id="PTHR43520:SF5">
    <property type="entry name" value="CATION-TRANSPORTING P-TYPE ATPASE-RELATED"/>
    <property type="match status" value="1"/>
</dbReference>
<dbReference type="Proteomes" id="UP000663903">
    <property type="component" value="Chromosome"/>
</dbReference>
<keyword evidence="13" id="KW-0406">Ion transport</keyword>
<dbReference type="GO" id="GO:0005507">
    <property type="term" value="F:copper ion binding"/>
    <property type="evidence" value="ECO:0007669"/>
    <property type="project" value="TreeGrafter"/>
</dbReference>
<evidence type="ECO:0000256" key="16">
    <source>
        <dbReference type="SAM" id="MobiDB-lite"/>
    </source>
</evidence>
<feature type="domain" description="HMA" evidence="17">
    <location>
        <begin position="59"/>
        <end position="125"/>
    </location>
</feature>
<comment type="subcellular location">
    <subcellularLocation>
        <location evidence="1">Cell membrane</location>
        <topology evidence="1">Multi-pass membrane protein</topology>
    </subcellularLocation>
</comment>
<keyword evidence="6 15" id="KW-0812">Transmembrane</keyword>
<evidence type="ECO:0000256" key="15">
    <source>
        <dbReference type="RuleBase" id="RU362081"/>
    </source>
</evidence>
<feature type="region of interest" description="Disordered" evidence="16">
    <location>
        <begin position="1"/>
        <end position="23"/>
    </location>
</feature>
<keyword evidence="4 15" id="KW-1003">Cell membrane</keyword>
<feature type="transmembrane region" description="Helical" evidence="15">
    <location>
        <begin position="397"/>
        <end position="418"/>
    </location>
</feature>
<organism evidence="18 19">
    <name type="scientific">Ottowia testudinis</name>
    <dbReference type="NCBI Taxonomy" id="2816950"/>
    <lineage>
        <taxon>Bacteria</taxon>
        <taxon>Pseudomonadati</taxon>
        <taxon>Pseudomonadota</taxon>
        <taxon>Betaproteobacteria</taxon>
        <taxon>Burkholderiales</taxon>
        <taxon>Comamonadaceae</taxon>
        <taxon>Ottowia</taxon>
    </lineage>
</organism>
<dbReference type="KEGG" id="otd:J1M35_13990"/>
<dbReference type="InterPro" id="IPR006121">
    <property type="entry name" value="HMA_dom"/>
</dbReference>
<evidence type="ECO:0000256" key="4">
    <source>
        <dbReference type="ARBA" id="ARBA00022475"/>
    </source>
</evidence>
<dbReference type="Pfam" id="PF00702">
    <property type="entry name" value="Hydrolase"/>
    <property type="match status" value="1"/>
</dbReference>
<dbReference type="InterPro" id="IPR036412">
    <property type="entry name" value="HAD-like_sf"/>
</dbReference>
<feature type="transmembrane region" description="Helical" evidence="15">
    <location>
        <begin position="240"/>
        <end position="259"/>
    </location>
</feature>
<evidence type="ECO:0000256" key="2">
    <source>
        <dbReference type="ARBA" id="ARBA00006024"/>
    </source>
</evidence>
<dbReference type="Pfam" id="PF00122">
    <property type="entry name" value="E1-E2_ATPase"/>
    <property type="match status" value="1"/>
</dbReference>
<dbReference type="PROSITE" id="PS00154">
    <property type="entry name" value="ATPASE_E1_E2"/>
    <property type="match status" value="1"/>
</dbReference>
<evidence type="ECO:0000256" key="6">
    <source>
        <dbReference type="ARBA" id="ARBA00022692"/>
    </source>
</evidence>
<keyword evidence="10" id="KW-0460">Magnesium</keyword>
<dbReference type="NCBIfam" id="TIGR01511">
    <property type="entry name" value="ATPase-IB1_Cu"/>
    <property type="match status" value="1"/>
</dbReference>
<protein>
    <submittedName>
        <fullName evidence="18">Cation-translocating P-type ATPase</fullName>
    </submittedName>
</protein>
<dbReference type="InterPro" id="IPR018303">
    <property type="entry name" value="ATPase_P-typ_P_site"/>
</dbReference>
<evidence type="ECO:0000256" key="10">
    <source>
        <dbReference type="ARBA" id="ARBA00022842"/>
    </source>
</evidence>
<dbReference type="SUPFAM" id="SSF56784">
    <property type="entry name" value="HAD-like"/>
    <property type="match status" value="1"/>
</dbReference>
<dbReference type="GO" id="GO:0016887">
    <property type="term" value="F:ATP hydrolysis activity"/>
    <property type="evidence" value="ECO:0007669"/>
    <property type="project" value="InterPro"/>
</dbReference>
<evidence type="ECO:0000259" key="17">
    <source>
        <dbReference type="PROSITE" id="PS50846"/>
    </source>
</evidence>
<gene>
    <name evidence="18" type="ORF">J1M35_13990</name>
</gene>
<evidence type="ECO:0000256" key="13">
    <source>
        <dbReference type="ARBA" id="ARBA00023065"/>
    </source>
</evidence>
<dbReference type="SUPFAM" id="SSF81653">
    <property type="entry name" value="Calcium ATPase, transduction domain A"/>
    <property type="match status" value="1"/>
</dbReference>